<dbReference type="Proteomes" id="UP000695007">
    <property type="component" value="Unplaced"/>
</dbReference>
<keyword evidence="6" id="KW-1185">Reference proteome</keyword>
<keyword evidence="3" id="KW-0325">Glycoprotein</keyword>
<dbReference type="PANTHER" id="PTHR20920">
    <property type="entry name" value="RPE-SPONDIN"/>
    <property type="match status" value="1"/>
</dbReference>
<dbReference type="PANTHER" id="PTHR20920:SF5">
    <property type="entry name" value="SMB DOMAIN-CONTAINING PROTEIN"/>
    <property type="match status" value="1"/>
</dbReference>
<dbReference type="KEGG" id="csol:105359523"/>
<dbReference type="GeneID" id="105359523"/>
<reference evidence="7" key="1">
    <citation type="submission" date="2025-08" db="UniProtKB">
        <authorList>
            <consortium name="RefSeq"/>
        </authorList>
    </citation>
    <scope>IDENTIFICATION</scope>
</reference>
<dbReference type="InterPro" id="IPR036024">
    <property type="entry name" value="Somatomedin_B-like_dom_sf"/>
</dbReference>
<keyword evidence="1 4" id="KW-0732">Signal</keyword>
<evidence type="ECO:0000313" key="6">
    <source>
        <dbReference type="Proteomes" id="UP000695007"/>
    </source>
</evidence>
<dbReference type="InterPro" id="IPR039942">
    <property type="entry name" value="SBSPO"/>
</dbReference>
<keyword evidence="2" id="KW-1015">Disulfide bond</keyword>
<sequence>MRGMAETVVLAMAIAARLLQPSAAGSCRSAKLCCQGRDSGCVIQKPSPNAIIESPRDKPCYCDHACLKLGDCCDDFNETCTASDCTVSDWSEWSECNNKCGLGHQTRNRFIVRPNRNGGKACPETEQSMTCQNYDSCRRRARHFQVEEINLSPSQRSETTLDSNFFPQVFRGYCTAFTILKISKGCRRRLESFYEGSRVCAWCKENGEQSPVPSCQSPGPSFAGIGRWELLNSSDLKHCHGKWMAEPYERTRENCSASLCQDRPILVFV</sequence>
<dbReference type="Gene3D" id="2.20.100.10">
    <property type="entry name" value="Thrombospondin type-1 (TSP1) repeat"/>
    <property type="match status" value="1"/>
</dbReference>
<dbReference type="Pfam" id="PF19028">
    <property type="entry name" value="TSP1_spondin"/>
    <property type="match status" value="1"/>
</dbReference>
<dbReference type="InterPro" id="IPR044004">
    <property type="entry name" value="TSP1_spondin_dom"/>
</dbReference>
<dbReference type="Gene3D" id="4.10.410.20">
    <property type="match status" value="1"/>
</dbReference>
<dbReference type="AlphaFoldDB" id="A0AAJ6VL87"/>
<gene>
    <name evidence="7" type="primary">LOC105359523</name>
</gene>
<evidence type="ECO:0000256" key="2">
    <source>
        <dbReference type="ARBA" id="ARBA00023157"/>
    </source>
</evidence>
<feature type="chain" id="PRO_5042596956" evidence="4">
    <location>
        <begin position="25"/>
        <end position="269"/>
    </location>
</feature>
<dbReference type="PROSITE" id="PS00524">
    <property type="entry name" value="SMB_1"/>
    <property type="match status" value="1"/>
</dbReference>
<name>A0AAJ6VL87_9HYME</name>
<evidence type="ECO:0000256" key="4">
    <source>
        <dbReference type="SAM" id="SignalP"/>
    </source>
</evidence>
<dbReference type="PROSITE" id="PS50092">
    <property type="entry name" value="TSP1"/>
    <property type="match status" value="1"/>
</dbReference>
<proteinExistence type="predicted"/>
<evidence type="ECO:0000259" key="5">
    <source>
        <dbReference type="PROSITE" id="PS50958"/>
    </source>
</evidence>
<dbReference type="PROSITE" id="PS50958">
    <property type="entry name" value="SMB_2"/>
    <property type="match status" value="1"/>
</dbReference>
<evidence type="ECO:0000313" key="7">
    <source>
        <dbReference type="RefSeq" id="XP_011494438.1"/>
    </source>
</evidence>
<evidence type="ECO:0000256" key="1">
    <source>
        <dbReference type="ARBA" id="ARBA00022729"/>
    </source>
</evidence>
<feature type="signal peptide" evidence="4">
    <location>
        <begin position="1"/>
        <end position="24"/>
    </location>
</feature>
<dbReference type="InterPro" id="IPR036383">
    <property type="entry name" value="TSP1_rpt_sf"/>
</dbReference>
<dbReference type="InterPro" id="IPR001212">
    <property type="entry name" value="Somatomedin_B_dom"/>
</dbReference>
<feature type="domain" description="SMB" evidence="5">
    <location>
        <begin position="29"/>
        <end position="86"/>
    </location>
</feature>
<organism evidence="6 7">
    <name type="scientific">Ceratosolen solmsi marchali</name>
    <dbReference type="NCBI Taxonomy" id="326594"/>
    <lineage>
        <taxon>Eukaryota</taxon>
        <taxon>Metazoa</taxon>
        <taxon>Ecdysozoa</taxon>
        <taxon>Arthropoda</taxon>
        <taxon>Hexapoda</taxon>
        <taxon>Insecta</taxon>
        <taxon>Pterygota</taxon>
        <taxon>Neoptera</taxon>
        <taxon>Endopterygota</taxon>
        <taxon>Hymenoptera</taxon>
        <taxon>Apocrita</taxon>
        <taxon>Proctotrupomorpha</taxon>
        <taxon>Chalcidoidea</taxon>
        <taxon>Agaonidae</taxon>
        <taxon>Agaoninae</taxon>
        <taxon>Ceratosolen</taxon>
    </lineage>
</organism>
<accession>A0AAJ6VL87</accession>
<protein>
    <submittedName>
        <fullName evidence="7">Somatomedin-B and thrombospondin type-1 domain-containing protein-like</fullName>
    </submittedName>
</protein>
<dbReference type="InterPro" id="IPR000884">
    <property type="entry name" value="TSP1_rpt"/>
</dbReference>
<dbReference type="SMART" id="SM00209">
    <property type="entry name" value="TSP1"/>
    <property type="match status" value="1"/>
</dbReference>
<dbReference type="SUPFAM" id="SSF90188">
    <property type="entry name" value="Somatomedin B domain"/>
    <property type="match status" value="1"/>
</dbReference>
<dbReference type="Pfam" id="PF01033">
    <property type="entry name" value="Somatomedin_B"/>
    <property type="match status" value="1"/>
</dbReference>
<dbReference type="SUPFAM" id="SSF82895">
    <property type="entry name" value="TSP-1 type 1 repeat"/>
    <property type="match status" value="1"/>
</dbReference>
<dbReference type="RefSeq" id="XP_011494438.1">
    <property type="nucleotide sequence ID" value="XM_011496136.1"/>
</dbReference>
<evidence type="ECO:0000256" key="3">
    <source>
        <dbReference type="ARBA" id="ARBA00023180"/>
    </source>
</evidence>